<dbReference type="AlphaFoldDB" id="A0A256A271"/>
<comment type="caution">
    <text evidence="2">The sequence shown here is derived from an EMBL/GenBank/DDBJ whole genome shotgun (WGS) entry which is preliminary data.</text>
</comment>
<gene>
    <name evidence="2" type="ORF">CHX27_02755</name>
</gene>
<keyword evidence="1" id="KW-0732">Signal</keyword>
<protein>
    <recommendedName>
        <fullName evidence="4">DUF4398 domain-containing protein</fullName>
    </recommendedName>
</protein>
<reference evidence="2 3" key="1">
    <citation type="submission" date="2017-07" db="EMBL/GenBank/DDBJ databases">
        <title>Flavobacterium cyanobacteriorum sp. nov., isolated from cyanobacterial aggregates in a eutrophic lake.</title>
        <authorList>
            <person name="Cai H."/>
        </authorList>
    </citation>
    <scope>NUCLEOTIDE SEQUENCE [LARGE SCALE GENOMIC DNA]</scope>
    <source>
        <strain evidence="2 3">TH167</strain>
    </source>
</reference>
<keyword evidence="3" id="KW-1185">Reference proteome</keyword>
<dbReference type="RefSeq" id="WP_094485238.1">
    <property type="nucleotide sequence ID" value="NZ_NOXX01000138.1"/>
</dbReference>
<feature type="signal peptide" evidence="1">
    <location>
        <begin position="1"/>
        <end position="18"/>
    </location>
</feature>
<name>A0A256A271_9FLAO</name>
<evidence type="ECO:0000256" key="1">
    <source>
        <dbReference type="SAM" id="SignalP"/>
    </source>
</evidence>
<evidence type="ECO:0008006" key="4">
    <source>
        <dbReference type="Google" id="ProtNLM"/>
    </source>
</evidence>
<feature type="chain" id="PRO_5012716595" description="DUF4398 domain-containing protein" evidence="1">
    <location>
        <begin position="19"/>
        <end position="121"/>
    </location>
</feature>
<dbReference type="Proteomes" id="UP000216035">
    <property type="component" value="Unassembled WGS sequence"/>
</dbReference>
<evidence type="ECO:0000313" key="3">
    <source>
        <dbReference type="Proteomes" id="UP000216035"/>
    </source>
</evidence>
<organism evidence="2 3">
    <name type="scientific">Flavobacterium aurantiibacter</name>
    <dbReference type="NCBI Taxonomy" id="2023067"/>
    <lineage>
        <taxon>Bacteria</taxon>
        <taxon>Pseudomonadati</taxon>
        <taxon>Bacteroidota</taxon>
        <taxon>Flavobacteriia</taxon>
        <taxon>Flavobacteriales</taxon>
        <taxon>Flavobacteriaceae</taxon>
        <taxon>Flavobacterium</taxon>
    </lineage>
</organism>
<dbReference type="EMBL" id="NOXX01000138">
    <property type="protein sequence ID" value="OYQ47917.1"/>
    <property type="molecule type" value="Genomic_DNA"/>
</dbReference>
<proteinExistence type="predicted"/>
<accession>A0A256A271</accession>
<evidence type="ECO:0000313" key="2">
    <source>
        <dbReference type="EMBL" id="OYQ47917.1"/>
    </source>
</evidence>
<sequence length="121" mass="13582">MKKFIAVLALLFSVVSFAQKSPVTAAVIKDIEKQKEKIQTELKKNDRNAALATVVALRADVHRLYESASITFAENKEKLRIAEAAYLASGKTEKLIRSQYSDKEIEKSLDEIIKNLNSIKD</sequence>